<dbReference type="GO" id="GO:0046872">
    <property type="term" value="F:metal ion binding"/>
    <property type="evidence" value="ECO:0007669"/>
    <property type="project" value="UniProtKB-KW"/>
</dbReference>
<keyword evidence="3" id="KW-0540">Nuclease</keyword>
<dbReference type="PATRIC" id="fig|81857.3.peg.160"/>
<gene>
    <name evidence="11" type="ORF">IV38_GL000155</name>
    <name evidence="12" type="ORF">IV40_GL000514</name>
</gene>
<keyword evidence="6" id="KW-0378">Hydrolase</keyword>
<dbReference type="EMBL" id="JQAT01000001">
    <property type="protein sequence ID" value="KRN29273.1"/>
    <property type="molecule type" value="Genomic_DNA"/>
</dbReference>
<dbReference type="PROSITE" id="PS51643">
    <property type="entry name" value="HD_CAS3"/>
    <property type="match status" value="1"/>
</dbReference>
<comment type="similarity">
    <text evidence="1">In the N-terminal section; belongs to the CRISPR-associated nuclease Cas3-HD family.</text>
</comment>
<dbReference type="InterPro" id="IPR050079">
    <property type="entry name" value="DEAD_box_RNA_helicase"/>
</dbReference>
<protein>
    <submittedName>
        <fullName evidence="12">CRISPR-associated helicase cas3 domain protein</fullName>
    </submittedName>
</protein>
<dbReference type="EMBL" id="JQAZ01000001">
    <property type="protein sequence ID" value="KRN34198.1"/>
    <property type="molecule type" value="Genomic_DNA"/>
</dbReference>
<evidence type="ECO:0000259" key="10">
    <source>
        <dbReference type="PROSITE" id="PS51643"/>
    </source>
</evidence>
<accession>A0A0R2G3R3</accession>
<keyword evidence="13" id="KW-1185">Reference proteome</keyword>
<keyword evidence="9" id="KW-0051">Antiviral defense</keyword>
<dbReference type="GO" id="GO:0005524">
    <property type="term" value="F:ATP binding"/>
    <property type="evidence" value="ECO:0007669"/>
    <property type="project" value="UniProtKB-KW"/>
</dbReference>
<dbReference type="Pfam" id="PF22590">
    <property type="entry name" value="Cas3-like_C_2"/>
    <property type="match status" value="1"/>
</dbReference>
<dbReference type="SUPFAM" id="SSF52540">
    <property type="entry name" value="P-loop containing nucleoside triphosphate hydrolases"/>
    <property type="match status" value="1"/>
</dbReference>
<dbReference type="InterPro" id="IPR054712">
    <property type="entry name" value="Cas3-like_dom"/>
</dbReference>
<sequence>MNEMTKFTYFAKSSMPDGTQKTIAAHTNDLIQQYQLLKKHYPKAMSEEAWLLLEYACVDHDLGKMNLKFQKKLKNHQHMLPGEMPHAILSITLLPTQELATKFPKKDVAALVKAVAYHHYRDMSNIEKIDYRNEIKALKDPAANFPFDQIHSNVKLKESTSLRPLSPAYFNLKSKARNDHPETLNYPLYVLLKGLLNRIDYAASGGYEVELPNDGFLQKDLQEHTLATWQKKNPHAHWNQMQKYAQTHANGSLLIRAQTGMGKTEAALLWAGDDKTFFTLPLKIAIDSIYDRIQSEVVQETPRLDKQGKQLPSNLVGKLDSDFDDFMVQVSQKLNPTDTRLFGNELKNWSLPLTVTTLDQVFNFTFHYINYEQKLATLGYSKIIIDEIQMYDSQLLGYILYGLQQIVQMGGKFLVMTATMPPFICDLMKNQGLQFDLPPAFLNENLPVRHNMKIIKQQIRAAEIVEQYHDNKVLVIVNKVKTAMTLFEQLQEEVDDPGEVHLIHSRFIHRDRVAKQNEILKFGNKNTKGHGIWIGTQILEASLDLDFDVLITELSELNGLFQRMGRCYRNRVYAGKEPNVFVFIGENATQYPTYIVDKGLFRLSYKALENWQQGPIDEKTKMQLIDQTYTTQNVKVNAPDYYGSITKTEAYLAGIANDQKSKEEVDKLFREIDSQDVIPKSVYLENKGKIDDQYRILNPDYSDKKVDWRKKNKAIVALKDFLVPVTHFQFSALRKAGRIDEDTLGKGNFRYTIADTHYDDEKGLSIEKESKGDNFI</sequence>
<dbReference type="NCBIfam" id="TIGR01596">
    <property type="entry name" value="cas3_HD"/>
    <property type="match status" value="1"/>
</dbReference>
<evidence type="ECO:0000313" key="11">
    <source>
        <dbReference type="EMBL" id="KRN29273.1"/>
    </source>
</evidence>
<dbReference type="GO" id="GO:0003676">
    <property type="term" value="F:nucleic acid binding"/>
    <property type="evidence" value="ECO:0007669"/>
    <property type="project" value="InterPro"/>
</dbReference>
<evidence type="ECO:0000256" key="4">
    <source>
        <dbReference type="ARBA" id="ARBA00022723"/>
    </source>
</evidence>
<dbReference type="Gene3D" id="1.10.3210.30">
    <property type="match status" value="1"/>
</dbReference>
<dbReference type="InterPro" id="IPR014001">
    <property type="entry name" value="Helicase_ATP-bd"/>
</dbReference>
<comment type="similarity">
    <text evidence="2">In the central section; belongs to the CRISPR-associated helicase Cas3 family.</text>
</comment>
<evidence type="ECO:0000313" key="14">
    <source>
        <dbReference type="Proteomes" id="UP000051751"/>
    </source>
</evidence>
<evidence type="ECO:0000256" key="6">
    <source>
        <dbReference type="ARBA" id="ARBA00022801"/>
    </source>
</evidence>
<dbReference type="Proteomes" id="UP000051751">
    <property type="component" value="Unassembled WGS sequence"/>
</dbReference>
<dbReference type="GO" id="GO:0005829">
    <property type="term" value="C:cytosol"/>
    <property type="evidence" value="ECO:0007669"/>
    <property type="project" value="TreeGrafter"/>
</dbReference>
<comment type="caution">
    <text evidence="12">The sequence shown here is derived from an EMBL/GenBank/DDBJ whole genome shotgun (WGS) entry which is preliminary data.</text>
</comment>
<dbReference type="Proteomes" id="UP000051645">
    <property type="component" value="Unassembled WGS sequence"/>
</dbReference>
<dbReference type="GO" id="GO:0004518">
    <property type="term" value="F:nuclease activity"/>
    <property type="evidence" value="ECO:0007669"/>
    <property type="project" value="UniProtKB-KW"/>
</dbReference>
<proteinExistence type="inferred from homology"/>
<name>A0A0R2G3R3_9LACO</name>
<dbReference type="NCBIfam" id="TIGR01587">
    <property type="entry name" value="cas3_core"/>
    <property type="match status" value="1"/>
</dbReference>
<evidence type="ECO:0000256" key="5">
    <source>
        <dbReference type="ARBA" id="ARBA00022741"/>
    </source>
</evidence>
<dbReference type="Gene3D" id="3.40.50.300">
    <property type="entry name" value="P-loop containing nucleotide triphosphate hydrolases"/>
    <property type="match status" value="2"/>
</dbReference>
<dbReference type="STRING" id="81857.IV38_GL000155"/>
<dbReference type="InterPro" id="IPR006483">
    <property type="entry name" value="CRISPR-assoc_Cas3_HD"/>
</dbReference>
<keyword evidence="4" id="KW-0479">Metal-binding</keyword>
<dbReference type="AlphaFoldDB" id="A0A0R2G3R3"/>
<dbReference type="PANTHER" id="PTHR47959">
    <property type="entry name" value="ATP-DEPENDENT RNA HELICASE RHLE-RELATED"/>
    <property type="match status" value="1"/>
</dbReference>
<evidence type="ECO:0000256" key="7">
    <source>
        <dbReference type="ARBA" id="ARBA00022806"/>
    </source>
</evidence>
<evidence type="ECO:0000256" key="1">
    <source>
        <dbReference type="ARBA" id="ARBA00006847"/>
    </source>
</evidence>
<dbReference type="GO" id="GO:0003724">
    <property type="term" value="F:RNA helicase activity"/>
    <property type="evidence" value="ECO:0007669"/>
    <property type="project" value="TreeGrafter"/>
</dbReference>
<dbReference type="GO" id="GO:0051607">
    <property type="term" value="P:defense response to virus"/>
    <property type="evidence" value="ECO:0007669"/>
    <property type="project" value="UniProtKB-KW"/>
</dbReference>
<dbReference type="SMART" id="SM00487">
    <property type="entry name" value="DEXDc"/>
    <property type="match status" value="1"/>
</dbReference>
<feature type="domain" description="HD Cas3-type" evidence="10">
    <location>
        <begin position="16"/>
        <end position="202"/>
    </location>
</feature>
<reference evidence="13 14" key="1">
    <citation type="journal article" date="2015" name="Genome Announc.">
        <title>Expanding the biotechnology potential of lactobacilli through comparative genomics of 213 strains and associated genera.</title>
        <authorList>
            <person name="Sun Z."/>
            <person name="Harris H.M."/>
            <person name="McCann A."/>
            <person name="Guo C."/>
            <person name="Argimon S."/>
            <person name="Zhang W."/>
            <person name="Yang X."/>
            <person name="Jeffery I.B."/>
            <person name="Cooney J.C."/>
            <person name="Kagawa T.F."/>
            <person name="Liu W."/>
            <person name="Song Y."/>
            <person name="Salvetti E."/>
            <person name="Wrobel A."/>
            <person name="Rasinkangas P."/>
            <person name="Parkhill J."/>
            <person name="Rea M.C."/>
            <person name="O'Sullivan O."/>
            <person name="Ritari J."/>
            <person name="Douillard F.P."/>
            <person name="Paul Ross R."/>
            <person name="Yang R."/>
            <person name="Briner A.E."/>
            <person name="Felis G.E."/>
            <person name="de Vos W.M."/>
            <person name="Barrangou R."/>
            <person name="Klaenhammer T.R."/>
            <person name="Caufield P.W."/>
            <person name="Cui Y."/>
            <person name="Zhang H."/>
            <person name="O'Toole P.W."/>
        </authorList>
    </citation>
    <scope>NUCLEOTIDE SEQUENCE [LARGE SCALE GENOMIC DNA]</scope>
    <source>
        <strain evidence="11 14">ATCC BAA-66</strain>
        <strain evidence="12 13">DSM 13344</strain>
    </source>
</reference>
<evidence type="ECO:0000256" key="3">
    <source>
        <dbReference type="ARBA" id="ARBA00022722"/>
    </source>
</evidence>
<keyword evidence="5" id="KW-0547">Nucleotide-binding</keyword>
<organism evidence="12 13">
    <name type="scientific">Lactobacillus selangorensis</name>
    <dbReference type="NCBI Taxonomy" id="81857"/>
    <lineage>
        <taxon>Bacteria</taxon>
        <taxon>Bacillati</taxon>
        <taxon>Bacillota</taxon>
        <taxon>Bacilli</taxon>
        <taxon>Lactobacillales</taxon>
        <taxon>Lactobacillaceae</taxon>
        <taxon>Lactobacillus</taxon>
    </lineage>
</organism>
<evidence type="ECO:0000313" key="12">
    <source>
        <dbReference type="EMBL" id="KRN34198.1"/>
    </source>
</evidence>
<dbReference type="CDD" id="cd09641">
    <property type="entry name" value="Cas3''_I"/>
    <property type="match status" value="1"/>
</dbReference>
<dbReference type="InterPro" id="IPR006474">
    <property type="entry name" value="Helicase_Cas3_CRISPR-ass_core"/>
</dbReference>
<evidence type="ECO:0000256" key="2">
    <source>
        <dbReference type="ARBA" id="ARBA00009046"/>
    </source>
</evidence>
<dbReference type="PANTHER" id="PTHR47959:SF16">
    <property type="entry name" value="CRISPR-ASSOCIATED NUCLEASE_HELICASE CAS3-RELATED"/>
    <property type="match status" value="1"/>
</dbReference>
<evidence type="ECO:0000256" key="9">
    <source>
        <dbReference type="ARBA" id="ARBA00023118"/>
    </source>
</evidence>
<evidence type="ECO:0000256" key="8">
    <source>
        <dbReference type="ARBA" id="ARBA00022840"/>
    </source>
</evidence>
<keyword evidence="7" id="KW-0347">Helicase</keyword>
<evidence type="ECO:0000313" key="13">
    <source>
        <dbReference type="Proteomes" id="UP000051645"/>
    </source>
</evidence>
<dbReference type="InterPro" id="IPR011545">
    <property type="entry name" value="DEAD/DEAH_box_helicase_dom"/>
</dbReference>
<dbReference type="GO" id="GO:0016787">
    <property type="term" value="F:hydrolase activity"/>
    <property type="evidence" value="ECO:0007669"/>
    <property type="project" value="UniProtKB-KW"/>
</dbReference>
<dbReference type="InterPro" id="IPR038257">
    <property type="entry name" value="CRISPR-assoc_Cas3_HD_sf"/>
</dbReference>
<dbReference type="InterPro" id="IPR027417">
    <property type="entry name" value="P-loop_NTPase"/>
</dbReference>
<dbReference type="Pfam" id="PF00270">
    <property type="entry name" value="DEAD"/>
    <property type="match status" value="1"/>
</dbReference>
<keyword evidence="8" id="KW-0067">ATP-binding</keyword>